<feature type="compositionally biased region" description="Polar residues" evidence="6">
    <location>
        <begin position="256"/>
        <end position="268"/>
    </location>
</feature>
<proteinExistence type="predicted"/>
<dbReference type="EMBL" id="PKPP01018997">
    <property type="protein sequence ID" value="PWA35986.1"/>
    <property type="molecule type" value="Genomic_DNA"/>
</dbReference>
<evidence type="ECO:0000256" key="6">
    <source>
        <dbReference type="SAM" id="MobiDB-lite"/>
    </source>
</evidence>
<feature type="region of interest" description="Disordered" evidence="6">
    <location>
        <begin position="252"/>
        <end position="336"/>
    </location>
</feature>
<organism evidence="8 9">
    <name type="scientific">Artemisia annua</name>
    <name type="common">Sweet wormwood</name>
    <dbReference type="NCBI Taxonomy" id="35608"/>
    <lineage>
        <taxon>Eukaryota</taxon>
        <taxon>Viridiplantae</taxon>
        <taxon>Streptophyta</taxon>
        <taxon>Embryophyta</taxon>
        <taxon>Tracheophyta</taxon>
        <taxon>Spermatophyta</taxon>
        <taxon>Magnoliopsida</taxon>
        <taxon>eudicotyledons</taxon>
        <taxon>Gunneridae</taxon>
        <taxon>Pentapetalae</taxon>
        <taxon>asterids</taxon>
        <taxon>campanulids</taxon>
        <taxon>Asterales</taxon>
        <taxon>Asteraceae</taxon>
        <taxon>Asteroideae</taxon>
        <taxon>Anthemideae</taxon>
        <taxon>Artemisiinae</taxon>
        <taxon>Artemisia</taxon>
    </lineage>
</organism>
<dbReference type="PROSITE" id="PS51294">
    <property type="entry name" value="HTH_MYB"/>
    <property type="match status" value="1"/>
</dbReference>
<dbReference type="OrthoDB" id="1908613at2759"/>
<dbReference type="FunFam" id="1.10.10.60:FF:000002">
    <property type="entry name" value="Myb family transcription factor"/>
    <property type="match status" value="1"/>
</dbReference>
<evidence type="ECO:0000313" key="8">
    <source>
        <dbReference type="EMBL" id="PWA35986.1"/>
    </source>
</evidence>
<dbReference type="InterPro" id="IPR001005">
    <property type="entry name" value="SANT/Myb"/>
</dbReference>
<keyword evidence="3 8" id="KW-0238">DNA-binding</keyword>
<keyword evidence="2" id="KW-0805">Transcription regulation</keyword>
<evidence type="ECO:0000256" key="3">
    <source>
        <dbReference type="ARBA" id="ARBA00023125"/>
    </source>
</evidence>
<dbReference type="Pfam" id="PF00249">
    <property type="entry name" value="Myb_DNA-binding"/>
    <property type="match status" value="1"/>
</dbReference>
<protein>
    <submittedName>
        <fullName evidence="8">Homeodomain-like protein</fullName>
    </submittedName>
</protein>
<feature type="compositionally biased region" description="Polar residues" evidence="6">
    <location>
        <begin position="168"/>
        <end position="180"/>
    </location>
</feature>
<evidence type="ECO:0000259" key="7">
    <source>
        <dbReference type="PROSITE" id="PS51294"/>
    </source>
</evidence>
<dbReference type="PANTHER" id="PTHR31003">
    <property type="entry name" value="MYB FAMILY TRANSCRIPTION FACTOR"/>
    <property type="match status" value="1"/>
</dbReference>
<comment type="caution">
    <text evidence="8">The sequence shown here is derived from an EMBL/GenBank/DDBJ whole genome shotgun (WGS) entry which is preliminary data.</text>
</comment>
<name>A0A2U1KGU6_ARTAN</name>
<evidence type="ECO:0000256" key="5">
    <source>
        <dbReference type="ARBA" id="ARBA00023242"/>
    </source>
</evidence>
<dbReference type="PANTHER" id="PTHR31003:SF30">
    <property type="entry name" value="MYB DOMAIN, PLANT, HOMEODOMAIN-LIKE PROTEIN-RELATED"/>
    <property type="match status" value="1"/>
</dbReference>
<keyword evidence="8" id="KW-0371">Homeobox</keyword>
<dbReference type="GO" id="GO:0003677">
    <property type="term" value="F:DNA binding"/>
    <property type="evidence" value="ECO:0007669"/>
    <property type="project" value="UniProtKB-KW"/>
</dbReference>
<dbReference type="Pfam" id="PF26575">
    <property type="entry name" value="HHO5_N"/>
    <property type="match status" value="1"/>
</dbReference>
<gene>
    <name evidence="8" type="ORF">CTI12_AA604390</name>
</gene>
<accession>A0A2U1KGU6</accession>
<dbReference type="InterPro" id="IPR044787">
    <property type="entry name" value="HHO5-like"/>
</dbReference>
<dbReference type="GO" id="GO:0003700">
    <property type="term" value="F:DNA-binding transcription factor activity"/>
    <property type="evidence" value="ECO:0007669"/>
    <property type="project" value="InterPro"/>
</dbReference>
<dbReference type="NCBIfam" id="TIGR01557">
    <property type="entry name" value="myb_SHAQKYF"/>
    <property type="match status" value="1"/>
</dbReference>
<dbReference type="STRING" id="35608.A0A2U1KGU6"/>
<dbReference type="SUPFAM" id="SSF46689">
    <property type="entry name" value="Homeodomain-like"/>
    <property type="match status" value="1"/>
</dbReference>
<keyword evidence="9" id="KW-1185">Reference proteome</keyword>
<dbReference type="Proteomes" id="UP000245207">
    <property type="component" value="Unassembled WGS sequence"/>
</dbReference>
<dbReference type="Gene3D" id="1.10.10.60">
    <property type="entry name" value="Homeodomain-like"/>
    <property type="match status" value="1"/>
</dbReference>
<reference evidence="8 9" key="1">
    <citation type="journal article" date="2018" name="Mol. Plant">
        <title>The genome of Artemisia annua provides insight into the evolution of Asteraceae family and artemisinin biosynthesis.</title>
        <authorList>
            <person name="Shen Q."/>
            <person name="Zhang L."/>
            <person name="Liao Z."/>
            <person name="Wang S."/>
            <person name="Yan T."/>
            <person name="Shi P."/>
            <person name="Liu M."/>
            <person name="Fu X."/>
            <person name="Pan Q."/>
            <person name="Wang Y."/>
            <person name="Lv Z."/>
            <person name="Lu X."/>
            <person name="Zhang F."/>
            <person name="Jiang W."/>
            <person name="Ma Y."/>
            <person name="Chen M."/>
            <person name="Hao X."/>
            <person name="Li L."/>
            <person name="Tang Y."/>
            <person name="Lv G."/>
            <person name="Zhou Y."/>
            <person name="Sun X."/>
            <person name="Brodelius P.E."/>
            <person name="Rose J.K.C."/>
            <person name="Tang K."/>
        </authorList>
    </citation>
    <scope>NUCLEOTIDE SEQUENCE [LARGE SCALE GENOMIC DNA]</scope>
    <source>
        <strain evidence="9">cv. Huhao1</strain>
        <tissue evidence="8">Leaf</tissue>
    </source>
</reference>
<dbReference type="InterPro" id="IPR009057">
    <property type="entry name" value="Homeodomain-like_sf"/>
</dbReference>
<sequence length="336" mass="37113">MRKIDAFKRELPLCMVLINDAIVALKEEVMVLRKKAKLANSGPVLEEFIPIKKRCDEDEEVDLIRKENGDKKNWLSSTQLWNADENSSNIIEKRKQDSLDQITKKKSFEEVLYQAPYTNHGLYKGCGGITMVDTRQELSVPDLSLITPGIDDSARGGLVLAKSSTDSKLVSSAPNGQSNVRADVPQCQPPHQQTSRKQRRCWSSELHRRFVNALQQLGGSQAATPKQIRELMQVDGLTNDEVKSHLQKYRLHTRRLPSSNTSSANQSGVGLGGGLWMSPQDQYVESSKQGISQSGSPDGPLLIGTTGGTSTTGDNSMDDGEDSKSENYSWKGHLDV</sequence>
<dbReference type="InterPro" id="IPR017930">
    <property type="entry name" value="Myb_dom"/>
</dbReference>
<feature type="compositionally biased region" description="Polar residues" evidence="6">
    <location>
        <begin position="279"/>
        <end position="296"/>
    </location>
</feature>
<keyword evidence="5" id="KW-0539">Nucleus</keyword>
<dbReference type="InterPro" id="IPR006447">
    <property type="entry name" value="Myb_dom_plants"/>
</dbReference>
<evidence type="ECO:0000313" key="9">
    <source>
        <dbReference type="Proteomes" id="UP000245207"/>
    </source>
</evidence>
<evidence type="ECO:0000256" key="1">
    <source>
        <dbReference type="ARBA" id="ARBA00004123"/>
    </source>
</evidence>
<evidence type="ECO:0000256" key="2">
    <source>
        <dbReference type="ARBA" id="ARBA00023015"/>
    </source>
</evidence>
<comment type="subcellular location">
    <subcellularLocation>
        <location evidence="1">Nucleus</location>
    </subcellularLocation>
</comment>
<dbReference type="GO" id="GO:0005634">
    <property type="term" value="C:nucleus"/>
    <property type="evidence" value="ECO:0007669"/>
    <property type="project" value="UniProtKB-SubCell"/>
</dbReference>
<feature type="domain" description="HTH myb-type" evidence="7">
    <location>
        <begin position="194"/>
        <end position="254"/>
    </location>
</feature>
<dbReference type="InterPro" id="IPR058673">
    <property type="entry name" value="HHO5-like_N"/>
</dbReference>
<feature type="region of interest" description="Disordered" evidence="6">
    <location>
        <begin position="168"/>
        <end position="201"/>
    </location>
</feature>
<keyword evidence="4" id="KW-0804">Transcription</keyword>
<dbReference type="AlphaFoldDB" id="A0A2U1KGU6"/>
<evidence type="ECO:0000256" key="4">
    <source>
        <dbReference type="ARBA" id="ARBA00023163"/>
    </source>
</evidence>